<protein>
    <submittedName>
        <fullName evidence="1">Uncharacterized protein</fullName>
    </submittedName>
</protein>
<sequence>MELSFLGTRIIEQKRRSVGRKFNFLQQKCLNNINIMEMKDDDDGYNSSDDDLL</sequence>
<gene>
    <name evidence="1" type="primary">ORF2043</name>
</gene>
<accession>A0A0B6XUK6</accession>
<dbReference type="EMBL" id="HACG01000847">
    <property type="protein sequence ID" value="CEK47712.1"/>
    <property type="molecule type" value="Transcribed_RNA"/>
</dbReference>
<organism evidence="1">
    <name type="scientific">Arion vulgaris</name>
    <dbReference type="NCBI Taxonomy" id="1028688"/>
    <lineage>
        <taxon>Eukaryota</taxon>
        <taxon>Metazoa</taxon>
        <taxon>Spiralia</taxon>
        <taxon>Lophotrochozoa</taxon>
        <taxon>Mollusca</taxon>
        <taxon>Gastropoda</taxon>
        <taxon>Heterobranchia</taxon>
        <taxon>Euthyneura</taxon>
        <taxon>Panpulmonata</taxon>
        <taxon>Eupulmonata</taxon>
        <taxon>Stylommatophora</taxon>
        <taxon>Helicina</taxon>
        <taxon>Arionoidea</taxon>
        <taxon>Arionidae</taxon>
        <taxon>Arion</taxon>
    </lineage>
</organism>
<proteinExistence type="predicted"/>
<evidence type="ECO:0000313" key="1">
    <source>
        <dbReference type="EMBL" id="CEK47712.1"/>
    </source>
</evidence>
<reference evidence="1" key="1">
    <citation type="submission" date="2014-12" db="EMBL/GenBank/DDBJ databases">
        <title>Insight into the proteome of Arion vulgaris.</title>
        <authorList>
            <person name="Aradska J."/>
            <person name="Bulat T."/>
            <person name="Smidak R."/>
            <person name="Sarate P."/>
            <person name="Gangsoo J."/>
            <person name="Sialana F."/>
            <person name="Bilban M."/>
            <person name="Lubec G."/>
        </authorList>
    </citation>
    <scope>NUCLEOTIDE SEQUENCE</scope>
    <source>
        <tissue evidence="1">Skin</tissue>
    </source>
</reference>
<name>A0A0B6XUK6_9EUPU</name>
<dbReference type="AlphaFoldDB" id="A0A0B6XUK6"/>